<evidence type="ECO:0000259" key="3">
    <source>
        <dbReference type="Pfam" id="PF18474"/>
    </source>
</evidence>
<proteinExistence type="evidence at transcript level"/>
<dbReference type="InterPro" id="IPR041076">
    <property type="entry name" value="DUF5614"/>
</dbReference>
<evidence type="ECO:0000256" key="1">
    <source>
        <dbReference type="ARBA" id="ARBA00006588"/>
    </source>
</evidence>
<evidence type="ECO:0000313" key="4">
    <source>
        <dbReference type="EMBL" id="SVE93246.1"/>
    </source>
</evidence>
<feature type="domain" description="DUF5614" evidence="3">
    <location>
        <begin position="31"/>
        <end position="212"/>
    </location>
</feature>
<reference evidence="4" key="1">
    <citation type="submission" date="2018-08" db="EMBL/GenBank/DDBJ databases">
        <authorList>
            <person name="Cornetti L."/>
        </authorList>
    </citation>
    <scope>NUCLEOTIDE SEQUENCE</scope>
    <source>
        <strain evidence="4">DE-FRO-2-1</strain>
    </source>
</reference>
<dbReference type="Pfam" id="PF07000">
    <property type="entry name" value="DUF1308"/>
    <property type="match status" value="1"/>
</dbReference>
<dbReference type="InterPro" id="IPR010733">
    <property type="entry name" value="DUF1308"/>
</dbReference>
<protein>
    <submittedName>
        <fullName evidence="4">EOG090X0CWG</fullName>
    </submittedName>
</protein>
<dbReference type="Pfam" id="PF18474">
    <property type="entry name" value="DUF5614"/>
    <property type="match status" value="1"/>
</dbReference>
<name>A0A4Y7NKV7_9CRUS</name>
<dbReference type="EMBL" id="LR023627">
    <property type="protein sequence ID" value="SVE93246.1"/>
    <property type="molecule type" value="mRNA"/>
</dbReference>
<sequence length="398" mass="44371">MSDSEGNLELFFQSKLEEGEKLLEKLRLHFSSLDGIVKLERKIRAEIKFLHKLKESPNPVKKEHILSSNLRSLSSILQILENCEDPVAVLKPFKVDNGCVSRIEVDVVSDGGAVWQKAIARKPEALYDIFKGKTSCAQKSVVDHARIYLECANLHPHFFIPPKVVFHFKQGVSRTLAEKLIKQGISVEGEVQEIESDTDTSDYEDSSTDCDEASTLTIETSSPSFEYPISNDKVFLDITSMVAYVSSMTSGGASFIFPKPIYNQQAEWERNSPAKPKLDELFEGKQLVTCSLAFQDFKGLVDKMGGPGEKERTNALLSRLQVVADEPSQRVANMQITANIKKRSKVIFGTADRLGIAIVTANTGFVRSAFGQGVEIAFHPHEPRVLTEQQEAFSQRLE</sequence>
<accession>A0A4Y7NKV7</accession>
<organism evidence="4">
    <name type="scientific">Moina brachiata</name>
    <dbReference type="NCBI Taxonomy" id="675436"/>
    <lineage>
        <taxon>Eukaryota</taxon>
        <taxon>Metazoa</taxon>
        <taxon>Ecdysozoa</taxon>
        <taxon>Arthropoda</taxon>
        <taxon>Crustacea</taxon>
        <taxon>Branchiopoda</taxon>
        <taxon>Diplostraca</taxon>
        <taxon>Cladocera</taxon>
        <taxon>Anomopoda</taxon>
        <taxon>Moinidae</taxon>
        <taxon>Moina</taxon>
    </lineage>
</organism>
<evidence type="ECO:0000259" key="2">
    <source>
        <dbReference type="Pfam" id="PF07000"/>
    </source>
</evidence>
<feature type="domain" description="DUF1308" evidence="2">
    <location>
        <begin position="236"/>
        <end position="393"/>
    </location>
</feature>
<dbReference type="AlphaFoldDB" id="A0A4Y7NKV7"/>
<dbReference type="PANTHER" id="PTHR13379">
    <property type="entry name" value="UNCHARACTERIZED DUF1308"/>
    <property type="match status" value="1"/>
</dbReference>
<dbReference type="PANTHER" id="PTHR13379:SF0">
    <property type="entry name" value="UPF0415 PROTEIN C7ORF25"/>
    <property type="match status" value="1"/>
</dbReference>
<comment type="similarity">
    <text evidence="1">Belongs to the UPF0415 family.</text>
</comment>
<gene>
    <name evidence="4" type="primary">EOG090X0CWG</name>
</gene>